<sequence>MFEQIADNTDWDLSAPLIWGYFFTDASADKLRAVAPALEQDGYRFVDVFLADKDEPGDADLWMLHVEKIEVHTPDSLDQRNGELYAFAAAHGLGAYDGMDVAPVDPEED</sequence>
<proteinExistence type="predicted"/>
<dbReference type="Pfam" id="PF06877">
    <property type="entry name" value="RraB"/>
    <property type="match status" value="1"/>
</dbReference>
<organism evidence="1 2">
    <name type="scientific">Luteibacter rhizovicinus DSM 16549</name>
    <dbReference type="NCBI Taxonomy" id="1440763"/>
    <lineage>
        <taxon>Bacteria</taxon>
        <taxon>Pseudomonadati</taxon>
        <taxon>Pseudomonadota</taxon>
        <taxon>Gammaproteobacteria</taxon>
        <taxon>Lysobacterales</taxon>
        <taxon>Rhodanobacteraceae</taxon>
        <taxon>Luteibacter</taxon>
    </lineage>
</organism>
<dbReference type="PATRIC" id="fig|1440763.5.peg.1905"/>
<dbReference type="AlphaFoldDB" id="A0A0G9HH03"/>
<gene>
    <name evidence="1" type="ORF">BJI69_18480</name>
</gene>
<name>A0A0G9HH03_9GAMM</name>
<dbReference type="Proteomes" id="UP000182987">
    <property type="component" value="Chromosome"/>
</dbReference>
<dbReference type="OrthoDB" id="894113at2"/>
<accession>A0A0G9HH03</accession>
<dbReference type="STRING" id="1440763.BJI69_18480"/>
<dbReference type="EMBL" id="CP017480">
    <property type="protein sequence ID" value="APG06632.1"/>
    <property type="molecule type" value="Genomic_DNA"/>
</dbReference>
<protein>
    <submittedName>
        <fullName evidence="1">Uncharacterized protein</fullName>
    </submittedName>
</protein>
<dbReference type="KEGG" id="lrz:BJI69_18480"/>
<evidence type="ECO:0000313" key="2">
    <source>
        <dbReference type="Proteomes" id="UP000182987"/>
    </source>
</evidence>
<reference evidence="2" key="1">
    <citation type="submission" date="2016-09" db="EMBL/GenBank/DDBJ databases">
        <authorList>
            <person name="Lysoe E."/>
        </authorList>
    </citation>
    <scope>NUCLEOTIDE SEQUENCE [LARGE SCALE GENOMIC DNA]</scope>
    <source>
        <strain evidence="2">LJ96T</strain>
    </source>
</reference>
<keyword evidence="2" id="KW-1185">Reference proteome</keyword>
<evidence type="ECO:0000313" key="1">
    <source>
        <dbReference type="EMBL" id="APG06632.1"/>
    </source>
</evidence>
<dbReference type="InterPro" id="IPR009671">
    <property type="entry name" value="RraB_dom"/>
</dbReference>